<dbReference type="GO" id="GO:0004497">
    <property type="term" value="F:monooxygenase activity"/>
    <property type="evidence" value="ECO:0007669"/>
    <property type="project" value="UniProtKB-KW"/>
</dbReference>
<dbReference type="PRINTS" id="PR00385">
    <property type="entry name" value="P450"/>
</dbReference>
<organism evidence="14 15">
    <name type="scientific">Ceratina calcarata</name>
    <dbReference type="NCBI Taxonomy" id="156304"/>
    <lineage>
        <taxon>Eukaryota</taxon>
        <taxon>Metazoa</taxon>
        <taxon>Ecdysozoa</taxon>
        <taxon>Arthropoda</taxon>
        <taxon>Hexapoda</taxon>
        <taxon>Insecta</taxon>
        <taxon>Pterygota</taxon>
        <taxon>Neoptera</taxon>
        <taxon>Endopterygota</taxon>
        <taxon>Hymenoptera</taxon>
        <taxon>Apocrita</taxon>
        <taxon>Aculeata</taxon>
        <taxon>Apoidea</taxon>
        <taxon>Anthophila</taxon>
        <taxon>Apidae</taxon>
        <taxon>Ceratina</taxon>
        <taxon>Zadontomerus</taxon>
    </lineage>
</organism>
<comment type="cofactor">
    <cofactor evidence="1 13">
        <name>heme</name>
        <dbReference type="ChEBI" id="CHEBI:30413"/>
    </cofactor>
</comment>
<accession>A0AAJ7S8L8</accession>
<evidence type="ECO:0000256" key="11">
    <source>
        <dbReference type="ARBA" id="ARBA00023033"/>
    </source>
</evidence>
<keyword evidence="8" id="KW-0492">Microsome</keyword>
<keyword evidence="5 13" id="KW-0349">Heme</keyword>
<evidence type="ECO:0000256" key="1">
    <source>
        <dbReference type="ARBA" id="ARBA00001971"/>
    </source>
</evidence>
<dbReference type="FunFam" id="1.10.630.10:FF:000042">
    <property type="entry name" value="Cytochrome P450"/>
    <property type="match status" value="2"/>
</dbReference>
<keyword evidence="14" id="KW-1185">Reference proteome</keyword>
<evidence type="ECO:0000256" key="4">
    <source>
        <dbReference type="ARBA" id="ARBA00010617"/>
    </source>
</evidence>
<dbReference type="CDD" id="cd11056">
    <property type="entry name" value="CYP6-like"/>
    <property type="match status" value="2"/>
</dbReference>
<evidence type="ECO:0000256" key="6">
    <source>
        <dbReference type="ARBA" id="ARBA00022723"/>
    </source>
</evidence>
<feature type="binding site" description="axial binding residue" evidence="13">
    <location>
        <position position="971"/>
    </location>
    <ligand>
        <name>heme</name>
        <dbReference type="ChEBI" id="CHEBI:30413"/>
    </ligand>
    <ligandPart>
        <name>Fe</name>
        <dbReference type="ChEBI" id="CHEBI:18248"/>
    </ligandPart>
</feature>
<evidence type="ECO:0000256" key="2">
    <source>
        <dbReference type="ARBA" id="ARBA00004174"/>
    </source>
</evidence>
<dbReference type="InterPro" id="IPR001128">
    <property type="entry name" value="Cyt_P450"/>
</dbReference>
<dbReference type="PANTHER" id="PTHR24292">
    <property type="entry name" value="CYTOCHROME P450"/>
    <property type="match status" value="1"/>
</dbReference>
<evidence type="ECO:0000256" key="3">
    <source>
        <dbReference type="ARBA" id="ARBA00004406"/>
    </source>
</evidence>
<comment type="similarity">
    <text evidence="4">Belongs to the cytochrome P450 family.</text>
</comment>
<dbReference type="Proteomes" id="UP000694925">
    <property type="component" value="Unplaced"/>
</dbReference>
<dbReference type="Gene3D" id="1.10.630.10">
    <property type="entry name" value="Cytochrome P450"/>
    <property type="match status" value="2"/>
</dbReference>
<keyword evidence="9" id="KW-0560">Oxidoreductase</keyword>
<dbReference type="KEGG" id="ccal:108629176"/>
<gene>
    <name evidence="15" type="primary">LOC108629176</name>
</gene>
<reference evidence="15" key="1">
    <citation type="submission" date="2025-08" db="UniProtKB">
        <authorList>
            <consortium name="RefSeq"/>
        </authorList>
    </citation>
    <scope>IDENTIFICATION</scope>
    <source>
        <tissue evidence="15">Whole body</tissue>
    </source>
</reference>
<dbReference type="PRINTS" id="PR00463">
    <property type="entry name" value="EP450I"/>
</dbReference>
<keyword evidence="12" id="KW-0472">Membrane</keyword>
<evidence type="ECO:0000313" key="15">
    <source>
        <dbReference type="RefSeq" id="XP_026672903.1"/>
    </source>
</evidence>
<dbReference type="AlphaFoldDB" id="A0AAJ7S8L8"/>
<evidence type="ECO:0000256" key="9">
    <source>
        <dbReference type="ARBA" id="ARBA00023002"/>
    </source>
</evidence>
<evidence type="ECO:0000256" key="5">
    <source>
        <dbReference type="ARBA" id="ARBA00022617"/>
    </source>
</evidence>
<keyword evidence="11" id="KW-0503">Monooxygenase</keyword>
<dbReference type="GO" id="GO:0020037">
    <property type="term" value="F:heme binding"/>
    <property type="evidence" value="ECO:0007669"/>
    <property type="project" value="InterPro"/>
</dbReference>
<evidence type="ECO:0000256" key="10">
    <source>
        <dbReference type="ARBA" id="ARBA00023004"/>
    </source>
</evidence>
<sequence>MTILLVILLILAILTTYHFFTRRNPFKAHGLVCKNSVPIFGSTWKSVLALESFADVIQTIYNLNDDAKYVGFYNRMTPMLMIRDPDLIKSIAVTNFDYFRNHRNFGGKYIDSLLANNLLLLRDDRWKEVRALITPAFTSSKMRSMFKLMSETAENVAEYLSNLTAEQRVVEMKDIFTRYTNDVFATCAFGISVDSLKDRENRFYTLGREALDIHSIMILKFVMLRVFPRLSKKLGVTLFSRQVMDFFRELVSSNIKAREEEGIVRPDFIQLMMETRSKLGPGRELTVDDITAQAFSFFFGGFETTSGLLCFAIHELAVHSEIQQRLCDEIDHILSESNSQVTFEQLNGLKFLDAVINETLRMYPIIPVTDRECTKRFELPPALPGTKPYVILEDSHVMLPIYAIQRDPKYFEKPNTFYPDRFMNKQNSILNSGAYLPFGIGPRNCIGNRFALVEAKVALFHILARCRFEVCSKTTVPMELKKRSVFLTAKNGFWLRVSTTSVVISQCLSGSEQGVLFDGEQSSQVDAMIWPIIAAVAAVLLVVWYRLTRIYSFFDEKGIPCYKPIPILGSIWKAVLQRITFAEVVQELYNLNPNAKYVGFFDFRTPIIAIRDLDLLKSVTVKNFEHFPDHRAFLNEDIDLLFAKNLFALCGDRWKEMRMLLSPAFTSSKMKSMFVLMRECAEEYGNYLASLKSEETTIELKDTFTRYTNDVIATCVFGVSVNSIKDVTNKFYVFGREATNFGGLKSLKFFIIRSAPWLARLLGMRLVNIEIADFFRELVSTTIKTRTEKGIVRPDLIQLMMENNKDPEKEMSINDMTAQAFIFFFGGFETTSTLMCFAAYEIGVNEDVQKRLQEEIDQVLEKCNGQITYDAINNMKYLDAVIYEALRMYPSITAVDRVCVKPFELPPAIPGAKPHVVREGDFLWIPIYGIQRDPRYYPEPEKFNPDRFCDDSKQILNSGAYLSFGIGPRLCIGNRFALMETKVLLFHIFAKCNLTPCSKTTIPMKLSKKGFSMTAENGFWFNVQRRSVKNTEKVSLLESPIISG</sequence>
<dbReference type="GO" id="GO:0005789">
    <property type="term" value="C:endoplasmic reticulum membrane"/>
    <property type="evidence" value="ECO:0007669"/>
    <property type="project" value="UniProtKB-SubCell"/>
</dbReference>
<evidence type="ECO:0000256" key="7">
    <source>
        <dbReference type="ARBA" id="ARBA00022824"/>
    </source>
</evidence>
<protein>
    <submittedName>
        <fullName evidence="15">Uncharacterized protein LOC108629176</fullName>
    </submittedName>
</protein>
<dbReference type="GO" id="GO:0005506">
    <property type="term" value="F:iron ion binding"/>
    <property type="evidence" value="ECO:0007669"/>
    <property type="project" value="InterPro"/>
</dbReference>
<keyword evidence="6 13" id="KW-0479">Metal-binding</keyword>
<evidence type="ECO:0000256" key="13">
    <source>
        <dbReference type="PIRSR" id="PIRSR602401-1"/>
    </source>
</evidence>
<evidence type="ECO:0000313" key="14">
    <source>
        <dbReference type="Proteomes" id="UP000694925"/>
    </source>
</evidence>
<dbReference type="Pfam" id="PF00067">
    <property type="entry name" value="p450"/>
    <property type="match status" value="2"/>
</dbReference>
<evidence type="ECO:0000256" key="8">
    <source>
        <dbReference type="ARBA" id="ARBA00022848"/>
    </source>
</evidence>
<dbReference type="GO" id="GO:0016705">
    <property type="term" value="F:oxidoreductase activity, acting on paired donors, with incorporation or reduction of molecular oxygen"/>
    <property type="evidence" value="ECO:0007669"/>
    <property type="project" value="InterPro"/>
</dbReference>
<keyword evidence="10 13" id="KW-0408">Iron</keyword>
<dbReference type="PANTHER" id="PTHR24292:SF54">
    <property type="entry name" value="CYP9F3-RELATED"/>
    <property type="match status" value="1"/>
</dbReference>
<dbReference type="SUPFAM" id="SSF48264">
    <property type="entry name" value="Cytochrome P450"/>
    <property type="match status" value="2"/>
</dbReference>
<dbReference type="InterPro" id="IPR050476">
    <property type="entry name" value="Insect_CytP450_Detox"/>
</dbReference>
<dbReference type="GeneID" id="108629176"/>
<evidence type="ECO:0000256" key="12">
    <source>
        <dbReference type="ARBA" id="ARBA00023136"/>
    </source>
</evidence>
<name>A0AAJ7S8L8_9HYME</name>
<comment type="subcellular location">
    <subcellularLocation>
        <location evidence="3">Endoplasmic reticulum membrane</location>
        <topology evidence="3">Peripheral membrane protein</topology>
    </subcellularLocation>
    <subcellularLocation>
        <location evidence="2">Microsome membrane</location>
        <topology evidence="2">Peripheral membrane protein</topology>
    </subcellularLocation>
</comment>
<proteinExistence type="inferred from homology"/>
<dbReference type="RefSeq" id="XP_026672903.1">
    <property type="nucleotide sequence ID" value="XM_026817102.1"/>
</dbReference>
<keyword evidence="7" id="KW-0256">Endoplasmic reticulum</keyword>
<dbReference type="PROSITE" id="PS00086">
    <property type="entry name" value="CYTOCHROME_P450"/>
    <property type="match status" value="2"/>
</dbReference>
<dbReference type="InterPro" id="IPR036396">
    <property type="entry name" value="Cyt_P450_sf"/>
</dbReference>
<dbReference type="InterPro" id="IPR017972">
    <property type="entry name" value="Cyt_P450_CS"/>
</dbReference>
<dbReference type="InterPro" id="IPR002401">
    <property type="entry name" value="Cyt_P450_E_grp-I"/>
</dbReference>